<feature type="transmembrane region" description="Helical" evidence="1">
    <location>
        <begin position="40"/>
        <end position="58"/>
    </location>
</feature>
<keyword evidence="1" id="KW-1133">Transmembrane helix</keyword>
<name>A0A4U3L133_9BACT</name>
<feature type="transmembrane region" description="Helical" evidence="1">
    <location>
        <begin position="9"/>
        <end position="28"/>
    </location>
</feature>
<comment type="caution">
    <text evidence="2">The sequence shown here is derived from an EMBL/GenBank/DDBJ whole genome shotgun (WGS) entry which is preliminary data.</text>
</comment>
<protein>
    <submittedName>
        <fullName evidence="2">Uncharacterized protein</fullName>
    </submittedName>
</protein>
<evidence type="ECO:0000256" key="1">
    <source>
        <dbReference type="SAM" id="Phobius"/>
    </source>
</evidence>
<gene>
    <name evidence="2" type="ORF">FC093_09040</name>
</gene>
<keyword evidence="3" id="KW-1185">Reference proteome</keyword>
<dbReference type="Proteomes" id="UP000305848">
    <property type="component" value="Unassembled WGS sequence"/>
</dbReference>
<sequence>MTKLKLNNTYLPLIFIFVSVNALCVIFNDKLDAYHINHLVVQGANLLLFVLMTISAYLHFKALRSSNPHAFLRSVLSATVIKLFVIAGATFIYLFAAGEQRSVYAVLVGMVLYIIYTAVELRGLFRMNKQNNNVKS</sequence>
<dbReference type="OrthoDB" id="669730at2"/>
<proteinExistence type="predicted"/>
<accession>A0A4U3L133</accession>
<dbReference type="RefSeq" id="WP_137261452.1">
    <property type="nucleotide sequence ID" value="NZ_SZQL01000006.1"/>
</dbReference>
<dbReference type="EMBL" id="SZQL01000006">
    <property type="protein sequence ID" value="TKK68831.1"/>
    <property type="molecule type" value="Genomic_DNA"/>
</dbReference>
<organism evidence="2 3">
    <name type="scientific">Ilyomonas limi</name>
    <dbReference type="NCBI Taxonomy" id="2575867"/>
    <lineage>
        <taxon>Bacteria</taxon>
        <taxon>Pseudomonadati</taxon>
        <taxon>Bacteroidota</taxon>
        <taxon>Chitinophagia</taxon>
        <taxon>Chitinophagales</taxon>
        <taxon>Chitinophagaceae</taxon>
        <taxon>Ilyomonas</taxon>
    </lineage>
</organism>
<evidence type="ECO:0000313" key="3">
    <source>
        <dbReference type="Proteomes" id="UP000305848"/>
    </source>
</evidence>
<feature type="transmembrane region" description="Helical" evidence="1">
    <location>
        <begin position="102"/>
        <end position="119"/>
    </location>
</feature>
<keyword evidence="1" id="KW-0812">Transmembrane</keyword>
<reference evidence="2 3" key="1">
    <citation type="submission" date="2019-05" db="EMBL/GenBank/DDBJ databases">
        <title>Panacibacter sp. strain 17mud1-8 Genome sequencing and assembly.</title>
        <authorList>
            <person name="Chhetri G."/>
        </authorList>
    </citation>
    <scope>NUCLEOTIDE SEQUENCE [LARGE SCALE GENOMIC DNA]</scope>
    <source>
        <strain evidence="2 3">17mud1-8</strain>
    </source>
</reference>
<keyword evidence="1" id="KW-0472">Membrane</keyword>
<dbReference type="AlphaFoldDB" id="A0A4U3L133"/>
<feature type="transmembrane region" description="Helical" evidence="1">
    <location>
        <begin position="70"/>
        <end position="96"/>
    </location>
</feature>
<evidence type="ECO:0000313" key="2">
    <source>
        <dbReference type="EMBL" id="TKK68831.1"/>
    </source>
</evidence>